<dbReference type="InterPro" id="IPR013328">
    <property type="entry name" value="6PGD_dom2"/>
</dbReference>
<dbReference type="InterPro" id="IPR014001">
    <property type="entry name" value="Helicase_ATP-bd"/>
</dbReference>
<evidence type="ECO:0000256" key="4">
    <source>
        <dbReference type="ARBA" id="ARBA00022840"/>
    </source>
</evidence>
<accession>M9LNQ0</accession>
<keyword evidence="2" id="KW-0378">Hydrolase</keyword>
<dbReference type="InterPro" id="IPR004179">
    <property type="entry name" value="Sec63-dom"/>
</dbReference>
<feature type="region of interest" description="Disordered" evidence="5">
    <location>
        <begin position="1937"/>
        <end position="1959"/>
    </location>
</feature>
<dbReference type="Gene3D" id="1.10.3380.10">
    <property type="entry name" value="Sec63 N-terminal domain-like domain"/>
    <property type="match status" value="1"/>
</dbReference>
<feature type="domain" description="Helicase ATP-binding" evidence="6">
    <location>
        <begin position="534"/>
        <end position="728"/>
    </location>
</feature>
<dbReference type="PANTHER" id="PTHR47961">
    <property type="entry name" value="DNA POLYMERASE THETA, PUTATIVE (AFU_ORTHOLOGUE AFUA_1G05260)-RELATED"/>
    <property type="match status" value="1"/>
</dbReference>
<dbReference type="EMBL" id="DF196775">
    <property type="protein sequence ID" value="GAC73516.1"/>
    <property type="molecule type" value="Genomic_DNA"/>
</dbReference>
<keyword evidence="3" id="KW-0347">Helicase</keyword>
<keyword evidence="4" id="KW-0067">ATP-binding</keyword>
<dbReference type="Gene3D" id="1.10.10.10">
    <property type="entry name" value="Winged helix-like DNA-binding domain superfamily/Winged helix DNA-binding domain"/>
    <property type="match status" value="2"/>
</dbReference>
<dbReference type="Pfam" id="PF08546">
    <property type="entry name" value="ApbA_C"/>
    <property type="match status" value="1"/>
</dbReference>
<dbReference type="SUPFAM" id="SSF46785">
    <property type="entry name" value="Winged helix' DNA-binding domain"/>
    <property type="match status" value="1"/>
</dbReference>
<evidence type="ECO:0000259" key="6">
    <source>
        <dbReference type="PROSITE" id="PS51192"/>
    </source>
</evidence>
<dbReference type="InterPro" id="IPR008927">
    <property type="entry name" value="6-PGluconate_DH-like_C_sf"/>
</dbReference>
<dbReference type="InterPro" id="IPR013752">
    <property type="entry name" value="KPA_reductase"/>
</dbReference>
<dbReference type="InterPro" id="IPR011545">
    <property type="entry name" value="DEAD/DEAH_box_helicase_dom"/>
</dbReference>
<dbReference type="FunFam" id="1.10.10.10:FF:000024">
    <property type="entry name" value="U5 small nuclear ribonucleoprotein helicase"/>
    <property type="match status" value="1"/>
</dbReference>
<feature type="region of interest" description="Disordered" evidence="5">
    <location>
        <begin position="94"/>
        <end position="147"/>
    </location>
</feature>
<organism evidence="8 9">
    <name type="scientific">Pseudozyma antarctica (strain T-34)</name>
    <name type="common">Yeast</name>
    <name type="synonym">Candida antarctica</name>
    <dbReference type="NCBI Taxonomy" id="1151754"/>
    <lineage>
        <taxon>Eukaryota</taxon>
        <taxon>Fungi</taxon>
        <taxon>Dikarya</taxon>
        <taxon>Basidiomycota</taxon>
        <taxon>Ustilaginomycotina</taxon>
        <taxon>Ustilaginomycetes</taxon>
        <taxon>Ustilaginales</taxon>
        <taxon>Ustilaginaceae</taxon>
        <taxon>Moesziomyces</taxon>
    </lineage>
</organism>
<sequence length="2599" mass="287227">MRSWSRRSRGLCCLVRALCNESASESSSIRLTTHRDVQCLDRDIAHGHDSQVEPNTSGRREDWKIRVSDAPFARLEVEAATKFRRSSAAQVSKQAWLSRRKNGTAASAASAAQTTSAPRHPHITSSTVNSGPLTVIKLDPTHRHPSLNMSLQDHLRSYLPTASTSRTTLDVEPSLVASLQTQLNALLGSGDRATAPAKPRDNHKPRASSLWSQLRTLDRPEQHPSSQDGPQHTYEPDTASAELWDQADYHPSRSLSAAVGGLEDHLAHLSAADAQLAESLRQTVTSVLSSSRSGDEISAELAEAIGFEHLELVGSIVADRQDVLAALQSHHHTILPAQNGANGLRAHQPIEIALPQRNHQSHANAHDAFHRGSRPHIPGSQVVVQTQEERQQARRFKNDLRKANRQRAEDPADSIRTYTAEELEHIREQSLAAAADRPLFTSAPTGGDEVRYPHVFSSGAQGNVLSVFGQRFALPLGTTREEKQFFEEVTIPPPRTVPMRTDERYIPINEMDPICRGAFPGYKSLNRLQSAVYPLAYRTNENLLVCAPTGAGKTDVAMLTVMRAISQYARNIEPTAGNADKGFDIRKNDFKIIYVAPMKALAAEVVRKFSKRLQYLGIKVRELTGDMQMTRQEIAETQMIVTTPEKWDVVTRKPTGEGELATKVRLLIIDEVHLLHDERGSVIETIVARTLRLVESSQSLIRIVGLSATLPNYVDVADFLRVNRWQGLFYFDSSFRPVPLEQHFLGVKGKAGSQQARANLDKACYEKVSELVQAGHQVMVFVHARKETVKTAQTLREMFREEAMGDILQDSANENPRKAFFKKELQSSRNREMKELFDAGFGIHHAGMLRSDRTLSERMFEAGVTRVLCCTATLAWGVNLPAYAVVIKGTDVYDSSAGKFVDLSILDVLQIFGRAGRPQYEDLGVGYILTSHDRLSHYVDAITSQHPIESKFIGGLIDSLNAEISLGTVASVSDGVSWLGYTYLFTRMKRTPLTYGMTYDEVADDPHLGAKRQQLIHVGVKKLVEAKMVEHDTVTDRLKVTDLGRIAAKYYIGYRTIETFNERMRSNMSEADVLGLLSQAADFEQIVPRDSEEKELKKMLEAAPCEVSGGIETSPGKVNILLQAYISRTFIEDFALVSDSAYVAQNAGRIIRSLLEIALSRRWATTASALISMSKAIEKRMWPFDHPLQQSHLNPDTIYAVTERADDVEIADLAEMSAAEIAKLIRVNARMGSAVRHAARSFPRLHTSASLRPLSHDLLRIDLRVDRAFEWSERDLGRLHGFYIWVEDEQGSDILQWLTHLTRVTDSHTSSVTFTIPLGDSLPSGLNVRWMSDSWLGSEGSEWIPFDDLVVPDKPPAHDTLLDLPFLPVRSALHDELLCEMYAQKFSAFNAIQTQSFHTLMHTSANTLLCGPTASGKSTVAAMAVWRELQQHRKGCVIVLHHKTDLLASAFKETLGVALKQKEVEMMRTSLSSKVAPFVCKASGSARVLFTTPISLLRALNGRGDLADHVSLLVAEDMHLLDAGYELALAKFMWCAARTRAASDGGVEAAMPRIVATSASLNDARSLAQWIGADELSTYNFHPKDRPSILTTSFQAFDLPHSSGLLKAMVKPAFDKMKESRALGAAIVVVPSVWQCFTVASDLITKAAAEMDTDGYLGLPSEEIESILPHVLDTSVHEALVHGIGIVHEKTVREDRALMEHLYEQGLVKVLLTTRDCLWSTTLRAALVVVMSTQYVRITKAGNTGASDRELVDYTLAELGRAQSLAVRPGTLSEPHPPGECLVLCQTDKVDMLDKMLRMGMPLHSSVLQDDRRSEPLLPIVLGEMVEGVLQHEDQVVDLLSWTMLPAELLRNPTYYDCSASDAASVAARLTQVSDALLQTLRDLRLVEKKAEQGKGGKAEDLRATDLGRALHLQPGSTLLHVVRWFNNLAAKPSRAAKEMDTFVPSHRSRRDTDPIDDKPEREVLEATLTLVPPEWRTAFRLSSPGKAEEKESADAAAAVAEDAAEARVKDWTHGLKHRLLLCMYFARLDFITPATAALLGMSRRARKRQQQEQGHDPTEDGQHDAAEPSAAGEADVHAQAIAKLETELAADLLALMSSISSIPHLPWRWTKGSFSLIIGTQISRHFDLSNLTADHSHRFSLKMTASAPQVLCIGFGALGTIYSYLLERGGAQVTAVARSNYTALTTSGIQISSAKYGEIAGWKPHRAVRESEPSSACDRDYDFVVCTFKNVPDHKSASSIIRPFLRAGSLPVIVLLQNGVDIEEQVHRSLVRCDPPVASAVLSAVAWIGANLADAGSKVVHGALERLEIGVYPAPDQPLLEDGRRKPSEQDQKALEAFAAIYAAGGGGGEAVEDIEAVRWKKVLWNAAWGGLSTLARQPVSTLLLDETLHYSVGVVRRTMLEIVYVARACGLNETRFPMAAVDNAVNITLSTSSVPGVQDPAKGGNLAPAFKPSILLDLENGRPMELEVIIGNIVRQARRHNVDTPRLDLILATLKLNQIHAIRAAKERDRDHAVLRDVVEEPLFEGVRQLRRVGRDAREDRLRSRKEAVVFGVVRLGKHVRAAGYERQHDHGRRFTEWAPLYVWKSWVYAHARVCEI</sequence>
<evidence type="ECO:0000256" key="2">
    <source>
        <dbReference type="ARBA" id="ARBA00022801"/>
    </source>
</evidence>
<dbReference type="SMART" id="SM00487">
    <property type="entry name" value="DEXDc"/>
    <property type="match status" value="2"/>
</dbReference>
<dbReference type="InterPro" id="IPR050474">
    <property type="entry name" value="Hel308_SKI2-like"/>
</dbReference>
<feature type="compositionally biased region" description="Basic and acidic residues" evidence="5">
    <location>
        <begin position="388"/>
        <end position="410"/>
    </location>
</feature>
<dbReference type="STRING" id="1151754.M9LNQ0"/>
<feature type="compositionally biased region" description="Basic and acidic residues" evidence="5">
    <location>
        <begin position="2050"/>
        <end position="2067"/>
    </location>
</feature>
<dbReference type="CDD" id="cd18020">
    <property type="entry name" value="DEXHc_ASCC3_1"/>
    <property type="match status" value="1"/>
</dbReference>
<proteinExistence type="predicted"/>
<dbReference type="FunFam" id="1.10.1040.10:FF:000017">
    <property type="entry name" value="2-dehydropantoate 2-reductase"/>
    <property type="match status" value="1"/>
</dbReference>
<dbReference type="SUPFAM" id="SSF48179">
    <property type="entry name" value="6-phosphogluconate dehydrogenase C-terminal domain-like"/>
    <property type="match status" value="1"/>
</dbReference>
<gene>
    <name evidence="8" type="ORF">PANT_9d00140</name>
</gene>
<dbReference type="SUPFAM" id="SSF81296">
    <property type="entry name" value="E set domains"/>
    <property type="match status" value="1"/>
</dbReference>
<dbReference type="GO" id="GO:0016787">
    <property type="term" value="F:hydrolase activity"/>
    <property type="evidence" value="ECO:0007669"/>
    <property type="project" value="UniProtKB-KW"/>
</dbReference>
<dbReference type="InterPro" id="IPR001650">
    <property type="entry name" value="Helicase_C-like"/>
</dbReference>
<dbReference type="Gene3D" id="3.40.50.720">
    <property type="entry name" value="NAD(P)-binding Rossmann-like Domain"/>
    <property type="match status" value="1"/>
</dbReference>
<feature type="compositionally biased region" description="Polar residues" evidence="5">
    <location>
        <begin position="123"/>
        <end position="132"/>
    </location>
</feature>
<dbReference type="Pfam" id="PF23445">
    <property type="entry name" value="WHD_SNRNP200"/>
    <property type="match status" value="1"/>
</dbReference>
<feature type="region of interest" description="Disordered" evidence="5">
    <location>
        <begin position="388"/>
        <end position="412"/>
    </location>
</feature>
<dbReference type="GO" id="GO:0003676">
    <property type="term" value="F:nucleic acid binding"/>
    <property type="evidence" value="ECO:0007669"/>
    <property type="project" value="InterPro"/>
</dbReference>
<dbReference type="Pfam" id="PF00271">
    <property type="entry name" value="Helicase_C"/>
    <property type="match status" value="1"/>
</dbReference>
<dbReference type="CDD" id="cd18795">
    <property type="entry name" value="SF2_C_Ski2"/>
    <property type="match status" value="1"/>
</dbReference>
<feature type="domain" description="Helicase ATP-binding" evidence="6">
    <location>
        <begin position="1398"/>
        <end position="1579"/>
    </location>
</feature>
<protein>
    <submittedName>
        <fullName evidence="8">M-phase inducer phosphatase</fullName>
    </submittedName>
</protein>
<dbReference type="Pfam" id="PF02889">
    <property type="entry name" value="Sec63"/>
    <property type="match status" value="1"/>
</dbReference>
<dbReference type="Gene3D" id="3.40.50.300">
    <property type="entry name" value="P-loop containing nucleotide triphosphate hydrolases"/>
    <property type="match status" value="4"/>
</dbReference>
<dbReference type="SUPFAM" id="SSF158702">
    <property type="entry name" value="Sec63 N-terminal domain-like"/>
    <property type="match status" value="1"/>
</dbReference>
<evidence type="ECO:0000313" key="8">
    <source>
        <dbReference type="EMBL" id="GAC73516.1"/>
    </source>
</evidence>
<dbReference type="PROSITE" id="PS51194">
    <property type="entry name" value="HELICASE_CTER"/>
    <property type="match status" value="1"/>
</dbReference>
<dbReference type="Gene3D" id="1.10.1040.10">
    <property type="entry name" value="N-(1-d-carboxylethyl)-l-norvaline Dehydrogenase, domain 2"/>
    <property type="match status" value="1"/>
</dbReference>
<dbReference type="InterPro" id="IPR035892">
    <property type="entry name" value="C2_domain_sf"/>
</dbReference>
<evidence type="ECO:0000256" key="5">
    <source>
        <dbReference type="SAM" id="MobiDB-lite"/>
    </source>
</evidence>
<feature type="domain" description="Helicase C-terminal" evidence="7">
    <location>
        <begin position="759"/>
        <end position="964"/>
    </location>
</feature>
<dbReference type="InterPro" id="IPR036388">
    <property type="entry name" value="WH-like_DNA-bd_sf"/>
</dbReference>
<dbReference type="FunFam" id="3.40.50.300:FF:000102">
    <property type="entry name" value="RNA helicase, activating signal cointegrator 1"/>
    <property type="match status" value="1"/>
</dbReference>
<feature type="compositionally biased region" description="Low complexity" evidence="5">
    <location>
        <begin position="104"/>
        <end position="117"/>
    </location>
</feature>
<dbReference type="Proteomes" id="UP000011976">
    <property type="component" value="Unassembled WGS sequence"/>
</dbReference>
<keyword evidence="1" id="KW-0547">Nucleotide-binding</keyword>
<dbReference type="InterPro" id="IPR027417">
    <property type="entry name" value="P-loop_NTPase"/>
</dbReference>
<dbReference type="FunFam" id="1.10.3380.10:FF:000001">
    <property type="entry name" value="U5 small nuclear ribonucleoprotein helicase"/>
    <property type="match status" value="1"/>
</dbReference>
<dbReference type="InterPro" id="IPR057842">
    <property type="entry name" value="WH_MER3"/>
</dbReference>
<name>M9LNQ0_PSEA3</name>
<feature type="region of interest" description="Disordered" evidence="5">
    <location>
        <begin position="2043"/>
        <end position="2073"/>
    </location>
</feature>
<dbReference type="FunFam" id="3.40.50.300:FF:000062">
    <property type="entry name" value="U5 small nuclear ribonucleoprotein helicase"/>
    <property type="match status" value="1"/>
</dbReference>
<dbReference type="InterPro" id="IPR013332">
    <property type="entry name" value="KPR_N"/>
</dbReference>
<feature type="region of interest" description="Disordered" evidence="5">
    <location>
        <begin position="190"/>
        <end position="236"/>
    </location>
</feature>
<dbReference type="SMART" id="SM00973">
    <property type="entry name" value="Sec63"/>
    <property type="match status" value="1"/>
</dbReference>
<dbReference type="PROSITE" id="PS51192">
    <property type="entry name" value="HELICASE_ATP_BIND_1"/>
    <property type="match status" value="2"/>
</dbReference>
<evidence type="ECO:0000256" key="3">
    <source>
        <dbReference type="ARBA" id="ARBA00022806"/>
    </source>
</evidence>
<evidence type="ECO:0000256" key="1">
    <source>
        <dbReference type="ARBA" id="ARBA00022741"/>
    </source>
</evidence>
<dbReference type="GO" id="GO:0004386">
    <property type="term" value="F:helicase activity"/>
    <property type="evidence" value="ECO:0007669"/>
    <property type="project" value="UniProtKB-KW"/>
</dbReference>
<dbReference type="SUPFAM" id="SSF52540">
    <property type="entry name" value="P-loop containing nucleoside triphosphate hydrolases"/>
    <property type="match status" value="4"/>
</dbReference>
<dbReference type="InterPro" id="IPR036390">
    <property type="entry name" value="WH_DNA-bd_sf"/>
</dbReference>
<evidence type="ECO:0000313" key="9">
    <source>
        <dbReference type="Proteomes" id="UP000011976"/>
    </source>
</evidence>
<evidence type="ECO:0000259" key="7">
    <source>
        <dbReference type="PROSITE" id="PS51194"/>
    </source>
</evidence>
<dbReference type="GO" id="GO:0005524">
    <property type="term" value="F:ATP binding"/>
    <property type="evidence" value="ECO:0007669"/>
    <property type="project" value="UniProtKB-KW"/>
</dbReference>
<dbReference type="OrthoDB" id="5575at2759"/>
<dbReference type="InterPro" id="IPR014756">
    <property type="entry name" value="Ig_E-set"/>
</dbReference>
<reference evidence="9" key="1">
    <citation type="journal article" date="2013" name="Genome Announc.">
        <title>Genome sequence of the basidiomycetous yeast Pseudozyma antarctica T-34, a producer of the glycolipid biosurfactants mannosylerythritol lipids.</title>
        <authorList>
            <person name="Morita T."/>
            <person name="Koike H."/>
            <person name="Koyama Y."/>
            <person name="Hagiwara H."/>
            <person name="Ito E."/>
            <person name="Fukuoka T."/>
            <person name="Imura T."/>
            <person name="Machida M."/>
            <person name="Kitamoto D."/>
        </authorList>
    </citation>
    <scope>NUCLEOTIDE SEQUENCE [LARGE SCALE GENOMIC DNA]</scope>
    <source>
        <strain evidence="9">T-34</strain>
    </source>
</reference>
<dbReference type="SMART" id="SM00490">
    <property type="entry name" value="HELICc"/>
    <property type="match status" value="1"/>
</dbReference>
<dbReference type="Gene3D" id="2.60.40.150">
    <property type="entry name" value="C2 domain"/>
    <property type="match status" value="1"/>
</dbReference>
<dbReference type="PANTHER" id="PTHR47961:SF13">
    <property type="entry name" value="ACTIVATING SIGNAL COINTEGRATOR 1 COMPLEX SUBUNIT 3"/>
    <property type="match status" value="1"/>
</dbReference>
<dbReference type="Pfam" id="PF02558">
    <property type="entry name" value="ApbA"/>
    <property type="match status" value="1"/>
</dbReference>
<dbReference type="Pfam" id="PF00270">
    <property type="entry name" value="DEAD"/>
    <property type="match status" value="2"/>
</dbReference>